<name>A0ABD3SUD6_9LAMI</name>
<dbReference type="GO" id="GO:0016020">
    <property type="term" value="C:membrane"/>
    <property type="evidence" value="ECO:0007669"/>
    <property type="project" value="UniProtKB-SubCell"/>
</dbReference>
<evidence type="ECO:0000256" key="4">
    <source>
        <dbReference type="SAM" id="Phobius"/>
    </source>
</evidence>
<feature type="transmembrane region" description="Helical" evidence="4">
    <location>
        <begin position="50"/>
        <end position="77"/>
    </location>
</feature>
<evidence type="ECO:0000256" key="1">
    <source>
        <dbReference type="ARBA" id="ARBA00004370"/>
    </source>
</evidence>
<evidence type="ECO:0000256" key="2">
    <source>
        <dbReference type="ARBA" id="ARBA00023136"/>
    </source>
</evidence>
<evidence type="ECO:0000313" key="6">
    <source>
        <dbReference type="Proteomes" id="UP001634393"/>
    </source>
</evidence>
<protein>
    <recommendedName>
        <fullName evidence="7">Late embryogenesis abundant protein LEA-2 subgroup domain-containing protein</fullName>
    </recommendedName>
</protein>
<dbReference type="AlphaFoldDB" id="A0ABD3SUD6"/>
<evidence type="ECO:0000256" key="3">
    <source>
        <dbReference type="SAM" id="MobiDB-lite"/>
    </source>
</evidence>
<dbReference type="InterPro" id="IPR044839">
    <property type="entry name" value="NDR1-like"/>
</dbReference>
<evidence type="ECO:0008006" key="7">
    <source>
        <dbReference type="Google" id="ProtNLM"/>
    </source>
</evidence>
<reference evidence="5 6" key="1">
    <citation type="submission" date="2024-12" db="EMBL/GenBank/DDBJ databases">
        <title>The unique morphological basis and parallel evolutionary history of personate flowers in Penstemon.</title>
        <authorList>
            <person name="Depatie T.H."/>
            <person name="Wessinger C.A."/>
        </authorList>
    </citation>
    <scope>NUCLEOTIDE SEQUENCE [LARGE SCALE GENOMIC DNA]</scope>
    <source>
        <strain evidence="5">WTNN_2</strain>
        <tissue evidence="5">Leaf</tissue>
    </source>
</reference>
<gene>
    <name evidence="5" type="ORF">ACJIZ3_016768</name>
</gene>
<dbReference type="PANTHER" id="PTHR31234">
    <property type="entry name" value="LATE EMBRYOGENESIS ABUNDANT (LEA) HYDROXYPROLINE-RICH GLYCOPROTEIN FAMILY"/>
    <property type="match status" value="1"/>
</dbReference>
<organism evidence="5 6">
    <name type="scientific">Penstemon smallii</name>
    <dbReference type="NCBI Taxonomy" id="265156"/>
    <lineage>
        <taxon>Eukaryota</taxon>
        <taxon>Viridiplantae</taxon>
        <taxon>Streptophyta</taxon>
        <taxon>Embryophyta</taxon>
        <taxon>Tracheophyta</taxon>
        <taxon>Spermatophyta</taxon>
        <taxon>Magnoliopsida</taxon>
        <taxon>eudicotyledons</taxon>
        <taxon>Gunneridae</taxon>
        <taxon>Pentapetalae</taxon>
        <taxon>asterids</taxon>
        <taxon>lamiids</taxon>
        <taxon>Lamiales</taxon>
        <taxon>Plantaginaceae</taxon>
        <taxon>Cheloneae</taxon>
        <taxon>Penstemon</taxon>
    </lineage>
</organism>
<dbReference type="Proteomes" id="UP001634393">
    <property type="component" value="Unassembled WGS sequence"/>
</dbReference>
<keyword evidence="4" id="KW-0812">Transmembrane</keyword>
<sequence>MQRQNTLQNFPPHQPAPSQPPVADGPVEPATQPPAVGDLEDLRSHDHTHPFYKCVVIIASLLATLVIIASIVVCIGYNTMKPKVPQIIVTRAKLDSIDFNKSNLLLTLKVSLVMTAENANLKSRVSFYDTSFGLNFNGHRITMWAIEPFGINANSSVVINYTSQPMDIHLNAGEDEYFVGSIEVSTISVELKGNTKTRWRLGKLGPIKFRVHLNCQLLLPVD</sequence>
<dbReference type="PANTHER" id="PTHR31234:SF66">
    <property type="entry name" value="LATE EMBRYOGENESIS ABUNDANT PROTEIN"/>
    <property type="match status" value="1"/>
</dbReference>
<evidence type="ECO:0000313" key="5">
    <source>
        <dbReference type="EMBL" id="KAL3827966.1"/>
    </source>
</evidence>
<keyword evidence="6" id="KW-1185">Reference proteome</keyword>
<feature type="region of interest" description="Disordered" evidence="3">
    <location>
        <begin position="1"/>
        <end position="40"/>
    </location>
</feature>
<proteinExistence type="predicted"/>
<keyword evidence="4" id="KW-1133">Transmembrane helix</keyword>
<dbReference type="EMBL" id="JBJXBP010000005">
    <property type="protein sequence ID" value="KAL3827966.1"/>
    <property type="molecule type" value="Genomic_DNA"/>
</dbReference>
<keyword evidence="2 4" id="KW-0472">Membrane</keyword>
<comment type="caution">
    <text evidence="5">The sequence shown here is derived from an EMBL/GenBank/DDBJ whole genome shotgun (WGS) entry which is preliminary data.</text>
</comment>
<accession>A0ABD3SUD6</accession>
<comment type="subcellular location">
    <subcellularLocation>
        <location evidence="1">Membrane</location>
    </subcellularLocation>
</comment>